<keyword evidence="1" id="KW-0472">Membrane</keyword>
<keyword evidence="4" id="KW-1185">Reference proteome</keyword>
<reference evidence="3 4" key="1">
    <citation type="submission" date="2021-03" db="EMBL/GenBank/DDBJ databases">
        <authorList>
            <person name="Grouzdev D.S."/>
        </authorList>
    </citation>
    <scope>NUCLEOTIDE SEQUENCE [LARGE SCALE GENOMIC DNA]</scope>
    <source>
        <strain evidence="3 4">M50-1</strain>
    </source>
</reference>
<evidence type="ECO:0000259" key="2">
    <source>
        <dbReference type="Pfam" id="PF13400"/>
    </source>
</evidence>
<accession>A0ABS4DBJ7</accession>
<dbReference type="Gene3D" id="3.40.50.410">
    <property type="entry name" value="von Willebrand factor, type A domain"/>
    <property type="match status" value="1"/>
</dbReference>
<dbReference type="Pfam" id="PF13400">
    <property type="entry name" value="Tad"/>
    <property type="match status" value="1"/>
</dbReference>
<dbReference type="InterPro" id="IPR036465">
    <property type="entry name" value="vWFA_dom_sf"/>
</dbReference>
<evidence type="ECO:0000313" key="3">
    <source>
        <dbReference type="EMBL" id="MBP1466819.1"/>
    </source>
</evidence>
<dbReference type="InterPro" id="IPR028087">
    <property type="entry name" value="Tad_N"/>
</dbReference>
<feature type="domain" description="Putative Flp pilus-assembly TadG-like N-terminal" evidence="2">
    <location>
        <begin position="14"/>
        <end position="59"/>
    </location>
</feature>
<dbReference type="EMBL" id="SIJK02000024">
    <property type="protein sequence ID" value="MBP1466819.1"/>
    <property type="molecule type" value="Genomic_DNA"/>
</dbReference>
<evidence type="ECO:0000313" key="4">
    <source>
        <dbReference type="Proteomes" id="UP001193081"/>
    </source>
</evidence>
<organism evidence="3 4">
    <name type="scientific">Candidatus Chloroploca mongolica</name>
    <dbReference type="NCBI Taxonomy" id="2528176"/>
    <lineage>
        <taxon>Bacteria</taxon>
        <taxon>Bacillati</taxon>
        <taxon>Chloroflexota</taxon>
        <taxon>Chloroflexia</taxon>
        <taxon>Chloroflexales</taxon>
        <taxon>Chloroflexineae</taxon>
        <taxon>Oscillochloridaceae</taxon>
        <taxon>Candidatus Chloroploca</taxon>
    </lineage>
</organism>
<gene>
    <name evidence="3" type="ORF">EYB53_013985</name>
</gene>
<protein>
    <recommendedName>
        <fullName evidence="2">Putative Flp pilus-assembly TadG-like N-terminal domain-containing protein</fullName>
    </recommendedName>
</protein>
<keyword evidence="1" id="KW-0812">Transmembrane</keyword>
<comment type="caution">
    <text evidence="3">The sequence shown here is derived from an EMBL/GenBank/DDBJ whole genome shotgun (WGS) entry which is preliminary data.</text>
</comment>
<feature type="transmembrane region" description="Helical" evidence="1">
    <location>
        <begin position="12"/>
        <end position="35"/>
    </location>
</feature>
<sequence length="966" mass="105143">METRIQMYRRRTLGQSIPLIALMIVVLVAMVGLSVDVGNTFSQERRVVAAANASSIAGMNFVFNSRAGDTSAMVYNEILQVLTANGIDVAPYGQTPDSNQVQLAAVYLDKDGRAIAGASSITPDNANAIPTNDVAFIQVRLEGQVDTYFARVVGRNDLPIGASAYAGKCPIGQGVYPFAIDRMTLTDDLGQFRQVDDVNWRVIPSGPFATYTARRIYPKDNDSPGNFGFLRWKEANKSAVDAENSLRGFGNLSNGFEEAPLPSGVVDVNYPALPGILSPGDWVWGSTGMMVGKAWDAMQEHQALGTRMILPLYNPPAADNGANSRYNVTGFGVFVILASDNKGKNNTYFDLVYLGQEDALLGACSFSPVPPNEEDCCEVWGDVALTPAYQNRPTDYNPIQWVIVLDQSGSMSANFNGQCDIGGGGNIYSNQGPLTVDGVPQPSVFTQCTNGPVYTRPNGSTIDGNAETDGTGASRYWREYTQRRMFIAKQAIQQLINTAYFDTDDPARPPDQFAYVWYTGEVSRDGNAFIFKRSDGTYVGKSGTPNGSQAYFSSNKNVLKKEIDGHSTGTIDVPERDTTHPIFGPDKILKRYVSNGGTNGTAGLFRASRVLRASDPTVTWQGKEFTYLRVVLFITDGVSNQFFNQNASNYHAFSSPGTYGADTWGQGRPGAVEGSHRAFCRGLATKQLIDTAICHTNSGGGTYFDGTTLHNRPINQSISVSNAELKGTVTDTRNIPDDRKARTIVYAVGISPLNQVYGGLSSGQIASDPINGFETGYVVSTLETDPVTGKNNLDILFESIGRQVQDLACVPREGDVRTDMTQANLSPDLRFTLSGGREFGWPTVGFVTLTPTEGGSGGALVTEIKVNEATNQLYYRFTDRVRPGTYTLNAWLLYRDPSDQDPNPLPRRYDVLWDGVTAQPNTTLQVSARTQVGSFKPATQFDLHMRFPSTTEVNVCQDNNPRSWQP</sequence>
<keyword evidence="1" id="KW-1133">Transmembrane helix</keyword>
<name>A0ABS4DBJ7_9CHLR</name>
<evidence type="ECO:0000256" key="1">
    <source>
        <dbReference type="SAM" id="Phobius"/>
    </source>
</evidence>
<dbReference type="Proteomes" id="UP001193081">
    <property type="component" value="Unassembled WGS sequence"/>
</dbReference>
<proteinExistence type="predicted"/>
<dbReference type="RefSeq" id="WP_135478941.1">
    <property type="nucleotide sequence ID" value="NZ_SIJK02000024.1"/>
</dbReference>